<dbReference type="GeneID" id="59287863"/>
<evidence type="ECO:0000313" key="3">
    <source>
        <dbReference type="Proteomes" id="UP000578531"/>
    </source>
</evidence>
<sequence length="96" mass="10823">MLNMRLCIAKVLSLRMLHERRSTKSNECTNACLSFKTRSRASNRACVNTNTGWVDRRTGESQPAGRDDRKIPAKRNTSPPLDQAQVYLKPILASGY</sequence>
<evidence type="ECO:0000256" key="1">
    <source>
        <dbReference type="SAM" id="MobiDB-lite"/>
    </source>
</evidence>
<dbReference type="RefSeq" id="XP_037164887.1">
    <property type="nucleotide sequence ID" value="XM_037308113.1"/>
</dbReference>
<proteinExistence type="predicted"/>
<feature type="region of interest" description="Disordered" evidence="1">
    <location>
        <begin position="53"/>
        <end position="84"/>
    </location>
</feature>
<dbReference type="Proteomes" id="UP000578531">
    <property type="component" value="Unassembled WGS sequence"/>
</dbReference>
<accession>A0A8H6L4U1</accession>
<keyword evidence="3" id="KW-1185">Reference proteome</keyword>
<evidence type="ECO:0000313" key="2">
    <source>
        <dbReference type="EMBL" id="KAF6235519.1"/>
    </source>
</evidence>
<feature type="compositionally biased region" description="Basic and acidic residues" evidence="1">
    <location>
        <begin position="54"/>
        <end position="71"/>
    </location>
</feature>
<gene>
    <name evidence="2" type="ORF">HO173_006202</name>
</gene>
<dbReference type="AlphaFoldDB" id="A0A8H6L4U1"/>
<protein>
    <submittedName>
        <fullName evidence="2">Uncharacterized protein</fullName>
    </submittedName>
</protein>
<name>A0A8H6L4U1_9LECA</name>
<reference evidence="2 3" key="1">
    <citation type="journal article" date="2020" name="Genomics">
        <title>Complete, high-quality genomes from long-read metagenomic sequencing of two wolf lichen thalli reveals enigmatic genome architecture.</title>
        <authorList>
            <person name="McKenzie S.K."/>
            <person name="Walston R.F."/>
            <person name="Allen J.L."/>
        </authorList>
    </citation>
    <scope>NUCLEOTIDE SEQUENCE [LARGE SCALE GENOMIC DNA]</scope>
    <source>
        <strain evidence="2">WasteWater2</strain>
    </source>
</reference>
<dbReference type="EMBL" id="JACCJC010000024">
    <property type="protein sequence ID" value="KAF6235519.1"/>
    <property type="molecule type" value="Genomic_DNA"/>
</dbReference>
<organism evidence="2 3">
    <name type="scientific">Letharia columbiana</name>
    <dbReference type="NCBI Taxonomy" id="112416"/>
    <lineage>
        <taxon>Eukaryota</taxon>
        <taxon>Fungi</taxon>
        <taxon>Dikarya</taxon>
        <taxon>Ascomycota</taxon>
        <taxon>Pezizomycotina</taxon>
        <taxon>Lecanoromycetes</taxon>
        <taxon>OSLEUM clade</taxon>
        <taxon>Lecanoromycetidae</taxon>
        <taxon>Lecanorales</taxon>
        <taxon>Lecanorineae</taxon>
        <taxon>Parmeliaceae</taxon>
        <taxon>Letharia</taxon>
    </lineage>
</organism>
<comment type="caution">
    <text evidence="2">The sequence shown here is derived from an EMBL/GenBank/DDBJ whole genome shotgun (WGS) entry which is preliminary data.</text>
</comment>